<dbReference type="SUPFAM" id="SSF47565">
    <property type="entry name" value="Insect pheromone/odorant-binding proteins"/>
    <property type="match status" value="1"/>
</dbReference>
<evidence type="ECO:0000256" key="4">
    <source>
        <dbReference type="SAM" id="SignalP"/>
    </source>
</evidence>
<dbReference type="InterPro" id="IPR036728">
    <property type="entry name" value="PBP_GOBP_sf"/>
</dbReference>
<evidence type="ECO:0000256" key="3">
    <source>
        <dbReference type="ARBA" id="ARBA00022525"/>
    </source>
</evidence>
<dbReference type="AlphaFoldDB" id="B9URI5"/>
<dbReference type="EMBL" id="EU978893">
    <property type="protein sequence ID" value="ACM40882.1"/>
    <property type="molecule type" value="mRNA"/>
</dbReference>
<feature type="chain" id="PRO_5002891085" evidence="4">
    <location>
        <begin position="23"/>
        <end position="151"/>
    </location>
</feature>
<proteinExistence type="evidence at transcript level"/>
<dbReference type="SMART" id="SM00708">
    <property type="entry name" value="PhBP"/>
    <property type="match status" value="1"/>
</dbReference>
<name>B9URI5_CULNU</name>
<dbReference type="InterPro" id="IPR006170">
    <property type="entry name" value="PBP/GOBP"/>
</dbReference>
<organism evidence="5">
    <name type="scientific">Culicoides nubeculosus</name>
    <name type="common">Biting midge</name>
    <dbReference type="NCBI Taxonomy" id="144565"/>
    <lineage>
        <taxon>Eukaryota</taxon>
        <taxon>Metazoa</taxon>
        <taxon>Ecdysozoa</taxon>
        <taxon>Arthropoda</taxon>
        <taxon>Hexapoda</taxon>
        <taxon>Insecta</taxon>
        <taxon>Pterygota</taxon>
        <taxon>Neoptera</taxon>
        <taxon>Endopterygota</taxon>
        <taxon>Diptera</taxon>
        <taxon>Nematocera</taxon>
        <taxon>Chironomoidea</taxon>
        <taxon>Ceratopogonidae</taxon>
        <taxon>Ceratopogoninae</taxon>
        <taxon>Culicoides</taxon>
        <taxon>Monoculicoides</taxon>
    </lineage>
</organism>
<comment type="subcellular location">
    <subcellularLocation>
        <location evidence="1">Secreted</location>
    </subcellularLocation>
</comment>
<accession>B9URI5</accession>
<dbReference type="Gene3D" id="1.10.238.20">
    <property type="entry name" value="Pheromone/general odorant binding protein domain"/>
    <property type="match status" value="1"/>
</dbReference>
<dbReference type="Pfam" id="PF01395">
    <property type="entry name" value="PBP_GOBP"/>
    <property type="match status" value="1"/>
</dbReference>
<keyword evidence="4" id="KW-0732">Signal</keyword>
<dbReference type="Allergome" id="9036">
    <property type="allergen name" value="Cul n 9"/>
</dbReference>
<dbReference type="CDD" id="cd23992">
    <property type="entry name" value="PBP_GOBP"/>
    <property type="match status" value="1"/>
</dbReference>
<evidence type="ECO:0000256" key="2">
    <source>
        <dbReference type="ARBA" id="ARBA00008098"/>
    </source>
</evidence>
<dbReference type="GO" id="GO:0005549">
    <property type="term" value="F:odorant binding"/>
    <property type="evidence" value="ECO:0007669"/>
    <property type="project" value="InterPro"/>
</dbReference>
<evidence type="ECO:0000313" key="5">
    <source>
        <dbReference type="EMBL" id="ACM40882.1"/>
    </source>
</evidence>
<protein>
    <submittedName>
        <fullName evidence="5">D7-related salivary protein</fullName>
    </submittedName>
</protein>
<reference evidence="5" key="1">
    <citation type="journal article" date="2009" name="Insect Mol. Biol.">
        <title>Identification and isolation of cDNA clones encoding the abundant secreted proteins in the saliva proteome of Culicoides nubeculosus.</title>
        <authorList>
            <person name="Russell C.L."/>
            <person name="Heesom K.J."/>
            <person name="Arthur C.J."/>
            <person name="Helps C.R."/>
            <person name="Mellor P.S."/>
            <person name="Day M.J."/>
            <person name="Torsteinsdottir S."/>
            <person name="Bjoernsdottir T.S."/>
            <person name="Wilson A.D."/>
        </authorList>
    </citation>
    <scope>NUCLEOTIDE SEQUENCE</scope>
    <source>
        <tissue evidence="5">Salivary gland</tissue>
    </source>
</reference>
<keyword evidence="3" id="KW-0964">Secreted</keyword>
<comment type="similarity">
    <text evidence="2">Belongs to the PBP/GOBP family.</text>
</comment>
<sequence>MAGNFVICSAFLLLHFIALSFAGTPVTTRCEKRNKLDKATIKTYHNLQIPTRFKNENEKCYLHCVLKGIGWMRGHYILDAQIDRDIGAAKEFLQQTPHLRTLLFEDCNIDERSLKNKCQKAIELYKCLLKKFKPEETFRRAFKFADKQSEE</sequence>
<evidence type="ECO:0000256" key="1">
    <source>
        <dbReference type="ARBA" id="ARBA00004613"/>
    </source>
</evidence>
<feature type="signal peptide" evidence="4">
    <location>
        <begin position="1"/>
        <end position="22"/>
    </location>
</feature>
<dbReference type="GO" id="GO:0005576">
    <property type="term" value="C:extracellular region"/>
    <property type="evidence" value="ECO:0007669"/>
    <property type="project" value="UniProtKB-SubCell"/>
</dbReference>